<comment type="caution">
    <text evidence="1">The sequence shown here is derived from an EMBL/GenBank/DDBJ whole genome shotgun (WGS) entry which is preliminary data.</text>
</comment>
<keyword evidence="2" id="KW-1185">Reference proteome</keyword>
<evidence type="ECO:0000313" key="1">
    <source>
        <dbReference type="EMBL" id="TNC22230.1"/>
    </source>
</evidence>
<dbReference type="OrthoDB" id="3680727at2"/>
<dbReference type="EMBL" id="VDFW01000028">
    <property type="protein sequence ID" value="TNC22230.1"/>
    <property type="molecule type" value="Genomic_DNA"/>
</dbReference>
<sequence length="215" mass="23985">MSELPGNPLSIELTVSHRRLFWHTDDEDDYPEHWTASADVFRLGECVEPARHVADVEFLIADLTAERNLLDSVSVGEWALEFLAETVLDPSGRLHPELGAEIGAGPARMIILRHLTVAQCWRGHGLASALIAGVLRILAPSARLAVCRISPLDFGHTYPDRVSAELASVRAGLLLERIGFRRWREAHVVDLKSPRLLDARMDLLNRWWPHADDGA</sequence>
<organism evidence="1 2">
    <name type="scientific">Amycolatopsis alkalitolerans</name>
    <dbReference type="NCBI Taxonomy" id="2547244"/>
    <lineage>
        <taxon>Bacteria</taxon>
        <taxon>Bacillati</taxon>
        <taxon>Actinomycetota</taxon>
        <taxon>Actinomycetes</taxon>
        <taxon>Pseudonocardiales</taxon>
        <taxon>Pseudonocardiaceae</taxon>
        <taxon>Amycolatopsis</taxon>
    </lineage>
</organism>
<gene>
    <name evidence="1" type="ORF">FG385_25995</name>
</gene>
<reference evidence="1 2" key="1">
    <citation type="submission" date="2019-06" db="EMBL/GenBank/DDBJ databases">
        <title>Amycolatopsis alkalitolerans sp. nov., isolated from Gastrodia elata Blume.</title>
        <authorList>
            <person name="Narsing Rao M.P."/>
            <person name="Li W.J."/>
        </authorList>
    </citation>
    <scope>NUCLEOTIDE SEQUENCE [LARGE SCALE GENOMIC DNA]</scope>
    <source>
        <strain evidence="1 2">SYSUP0005</strain>
    </source>
</reference>
<proteinExistence type="predicted"/>
<dbReference type="AlphaFoldDB" id="A0A5C4LVX6"/>
<evidence type="ECO:0008006" key="3">
    <source>
        <dbReference type="Google" id="ProtNLM"/>
    </source>
</evidence>
<accession>A0A5C4LVX6</accession>
<dbReference type="RefSeq" id="WP_139099422.1">
    <property type="nucleotide sequence ID" value="NZ_VDFW01000028.1"/>
</dbReference>
<evidence type="ECO:0000313" key="2">
    <source>
        <dbReference type="Proteomes" id="UP000305546"/>
    </source>
</evidence>
<name>A0A5C4LVX6_9PSEU</name>
<protein>
    <recommendedName>
        <fullName evidence="3">GNAT family N-acetyltransferase</fullName>
    </recommendedName>
</protein>
<dbReference type="Proteomes" id="UP000305546">
    <property type="component" value="Unassembled WGS sequence"/>
</dbReference>